<gene>
    <name evidence="9 11" type="primary">mltF</name>
    <name evidence="11" type="ORF">E2R62_09060</name>
</gene>
<comment type="domain">
    <text evidence="9">The N-terminal domain does not have lytic activity and probably modulates enzymatic activity. The C-terminal domain is the catalytic active domain.</text>
</comment>
<organism evidence="11">
    <name type="scientific">Citrobacter rodentium</name>
    <dbReference type="NCBI Taxonomy" id="67825"/>
    <lineage>
        <taxon>Bacteria</taxon>
        <taxon>Pseudomonadati</taxon>
        <taxon>Pseudomonadota</taxon>
        <taxon>Gammaproteobacteria</taxon>
        <taxon>Enterobacterales</taxon>
        <taxon>Enterobacteriaceae</taxon>
        <taxon>Citrobacter</taxon>
    </lineage>
</organism>
<dbReference type="GO" id="GO:0009279">
    <property type="term" value="C:cell outer membrane"/>
    <property type="evidence" value="ECO:0007669"/>
    <property type="project" value="UniProtKB-SubCell"/>
</dbReference>
<dbReference type="GO" id="GO:0071555">
    <property type="term" value="P:cell wall organization"/>
    <property type="evidence" value="ECO:0007669"/>
    <property type="project" value="UniProtKB-KW"/>
</dbReference>
<dbReference type="EC" id="4.2.2.n1" evidence="9"/>
<evidence type="ECO:0000256" key="8">
    <source>
        <dbReference type="ARBA" id="ARBA00023316"/>
    </source>
</evidence>
<keyword evidence="7 9" id="KW-0456">Lyase</keyword>
<dbReference type="PROSITE" id="PS00922">
    <property type="entry name" value="TRANSGLYCOSYLASE"/>
    <property type="match status" value="1"/>
</dbReference>
<dbReference type="SMART" id="SM00062">
    <property type="entry name" value="PBPb"/>
    <property type="match status" value="1"/>
</dbReference>
<keyword evidence="6 9" id="KW-0998">Cell outer membrane</keyword>
<accession>A0A482PJL5</accession>
<dbReference type="Gene3D" id="1.10.530.10">
    <property type="match status" value="1"/>
</dbReference>
<feature type="domain" description="Solute-binding protein family 3/N-terminal" evidence="10">
    <location>
        <begin position="44"/>
        <end position="269"/>
    </location>
</feature>
<dbReference type="InterPro" id="IPR023346">
    <property type="entry name" value="Lysozyme-like_dom_sf"/>
</dbReference>
<dbReference type="RefSeq" id="WP_012906678.1">
    <property type="nucleotide sequence ID" value="NZ_CAJTBI010000047.1"/>
</dbReference>
<dbReference type="Gene3D" id="3.40.190.10">
    <property type="entry name" value="Periplasmic binding protein-like II"/>
    <property type="match status" value="2"/>
</dbReference>
<name>A0A482PJL5_CITRO</name>
<dbReference type="SUPFAM" id="SSF53955">
    <property type="entry name" value="Lysozyme-like"/>
    <property type="match status" value="1"/>
</dbReference>
<evidence type="ECO:0000256" key="6">
    <source>
        <dbReference type="ARBA" id="ARBA00023237"/>
    </source>
</evidence>
<dbReference type="InterPro" id="IPR008258">
    <property type="entry name" value="Transglycosylase_SLT_dom_1"/>
</dbReference>
<evidence type="ECO:0000256" key="3">
    <source>
        <dbReference type="ARBA" id="ARBA00010333"/>
    </source>
</evidence>
<evidence type="ECO:0000256" key="7">
    <source>
        <dbReference type="ARBA" id="ARBA00023239"/>
    </source>
</evidence>
<sequence length="515" mass="58005">MKKLKINYLFIGILTLLLAAALWPSIPWFGKADSRIAAIQARGELRVSTVSSPLTYSQLNGKPYGLDYELAQQFANYLGVKLKVTVRQNISQLFDDLDNGNADLLASGLVYNSERVKNYQPGPTYYSVSQQLVYKVGQYRPRTLEKVSDSQLTIAPGHVAVNDLQTLKETKFPDLSWRIDKKKGTTELLNAVIAGKLDYTIADSVAISLYQRVHPELAVALDITDEQPVTWFSVLDNDNTLSAALLDFFNSINEDGSLARLEEKYLGHGDDFDYVDTRTFLRAVDAMLPELKPLFEKYAQQIDWRLLAAIAWQESHWDPQATSPTGVRGMMMLTKNTAQSLGLTDRTDAEQSISGGARYLQSMMSKLPESIPEDERIWFALAAYNMGYAHMLDARALTAKTKGNPDSWSDVKQRLPLLSQKQYYSKLTYGYARGHEAYAYVENIRKYQISLVGYLQEKEKQIAEALKLAQAYPVVSPDEFDNATFPLSSFLSQASSHYLTHTSFLLFSPPQKEEE</sequence>
<dbReference type="CDD" id="cd01009">
    <property type="entry name" value="PBP2_YfhD_N"/>
    <property type="match status" value="1"/>
</dbReference>
<reference evidence="11" key="1">
    <citation type="submission" date="2019-03" db="EMBL/GenBank/DDBJ databases">
        <title>Complete genome sequence of enteropathogenic Citrobacter rodentium strain DBS100.</title>
        <authorList>
            <person name="Popov G."/>
            <person name="Fiebig A."/>
            <person name="Shideler S."/>
            <person name="Coombes B."/>
            <person name="Savchenko A."/>
        </authorList>
    </citation>
    <scope>NUCLEOTIDE SEQUENCE</scope>
    <source>
        <strain evidence="11">DBS100</strain>
    </source>
</reference>
<dbReference type="InterPro" id="IPR023703">
    <property type="entry name" value="MltF"/>
</dbReference>
<comment type="subcellular location">
    <subcellularLocation>
        <location evidence="9">Cell outer membrane</location>
        <topology evidence="9">Peripheral membrane protein</topology>
    </subcellularLocation>
    <text evidence="9">Attached to the inner leaflet of the outer membrane.</text>
</comment>
<comment type="similarity">
    <text evidence="9">In the N-terminal section; belongs to the bacterial solute-binding protein 3 family.</text>
</comment>
<dbReference type="InterPro" id="IPR001638">
    <property type="entry name" value="Solute-binding_3/MltF_N"/>
</dbReference>
<protein>
    <recommendedName>
        <fullName evidence="9">Membrane-bound lytic murein transglycosylase F</fullName>
        <ecNumber evidence="9">4.2.2.n1</ecNumber>
    </recommendedName>
    <alternativeName>
        <fullName evidence="9">Murein lyase F</fullName>
    </alternativeName>
</protein>
<evidence type="ECO:0000259" key="10">
    <source>
        <dbReference type="SMART" id="SM00062"/>
    </source>
</evidence>
<feature type="region of interest" description="Non-LT domain" evidence="9">
    <location>
        <begin position="22"/>
        <end position="269"/>
    </location>
</feature>
<dbReference type="OMA" id="YYDILTW"/>
<feature type="active site" evidence="9">
    <location>
        <position position="314"/>
    </location>
</feature>
<comment type="similarity">
    <text evidence="9">In the C-terminal section; belongs to the transglycosylase Slt family.</text>
</comment>
<dbReference type="InterPro" id="IPR000189">
    <property type="entry name" value="Transglyc_AS"/>
</dbReference>
<keyword evidence="4 9" id="KW-0732">Signal</keyword>
<dbReference type="PANTHER" id="PTHR35936:SF32">
    <property type="entry name" value="MEMBRANE-BOUND LYTIC MUREIN TRANSGLYCOSYLASE F"/>
    <property type="match status" value="1"/>
</dbReference>
<comment type="function">
    <text evidence="9">Murein-degrading enzyme that degrades murein glycan strands and insoluble, high-molecular weight murein sacculi, with the concomitant formation of a 1,6-anhydromuramoyl product. Lytic transglycosylases (LTs) play an integral role in the metabolism of the peptidoglycan (PG) sacculus. Their lytic action creates space within the PG sacculus to allow for its expansion as well as for the insertion of various structures such as secretion systems and flagella.</text>
</comment>
<evidence type="ECO:0000313" key="11">
    <source>
        <dbReference type="EMBL" id="QBY28997.1"/>
    </source>
</evidence>
<evidence type="ECO:0000256" key="2">
    <source>
        <dbReference type="ARBA" id="ARBA00007734"/>
    </source>
</evidence>
<feature type="region of interest" description="LT domain" evidence="9">
    <location>
        <begin position="270"/>
        <end position="515"/>
    </location>
</feature>
<evidence type="ECO:0000256" key="4">
    <source>
        <dbReference type="ARBA" id="ARBA00022729"/>
    </source>
</evidence>
<dbReference type="GO" id="GO:0008933">
    <property type="term" value="F:peptidoglycan lytic transglycosylase activity"/>
    <property type="evidence" value="ECO:0007669"/>
    <property type="project" value="UniProtKB-UniRule"/>
</dbReference>
<comment type="similarity">
    <text evidence="2">Belongs to the transglycosylase Slt family.</text>
</comment>
<evidence type="ECO:0000256" key="1">
    <source>
        <dbReference type="ARBA" id="ARBA00001420"/>
    </source>
</evidence>
<dbReference type="GO" id="GO:0016998">
    <property type="term" value="P:cell wall macromolecule catabolic process"/>
    <property type="evidence" value="ECO:0007669"/>
    <property type="project" value="UniProtKB-UniRule"/>
</dbReference>
<proteinExistence type="inferred from homology"/>
<dbReference type="SUPFAM" id="SSF53850">
    <property type="entry name" value="Periplasmic binding protein-like II"/>
    <property type="match status" value="1"/>
</dbReference>
<dbReference type="PANTHER" id="PTHR35936">
    <property type="entry name" value="MEMBRANE-BOUND LYTIC MUREIN TRANSGLYCOSYLASE F"/>
    <property type="match status" value="1"/>
</dbReference>
<dbReference type="FunFam" id="1.10.530.10:FF:000003">
    <property type="entry name" value="Membrane-bound lytic murein transglycosylase F"/>
    <property type="match status" value="1"/>
</dbReference>
<dbReference type="GO" id="GO:0009253">
    <property type="term" value="P:peptidoglycan catabolic process"/>
    <property type="evidence" value="ECO:0007669"/>
    <property type="project" value="TreeGrafter"/>
</dbReference>
<dbReference type="EMBL" id="CP038008">
    <property type="protein sequence ID" value="QBY28997.1"/>
    <property type="molecule type" value="Genomic_DNA"/>
</dbReference>
<dbReference type="AlphaFoldDB" id="A0A482PJL5"/>
<dbReference type="FunFam" id="3.40.190.10:FF:000051">
    <property type="entry name" value="Membrane-bound lytic murein transglycosylase F"/>
    <property type="match status" value="1"/>
</dbReference>
<dbReference type="Pfam" id="PF01464">
    <property type="entry name" value="SLT"/>
    <property type="match status" value="1"/>
</dbReference>
<dbReference type="CDD" id="cd13403">
    <property type="entry name" value="MLTF-like"/>
    <property type="match status" value="1"/>
</dbReference>
<comment type="catalytic activity">
    <reaction evidence="1 9">
        <text>Exolytic cleavage of the (1-&gt;4)-beta-glycosidic linkage between N-acetylmuramic acid (MurNAc) and N-acetylglucosamine (GlcNAc) residues in peptidoglycan, from either the reducing or the non-reducing ends of the peptidoglycan chains, with concomitant formation of a 1,6-anhydrobond in the MurNAc residue.</text>
        <dbReference type="EC" id="4.2.2.n1"/>
    </reaction>
</comment>
<comment type="similarity">
    <text evidence="3">Belongs to the bacterial solute-binding protein 3 family.</text>
</comment>
<keyword evidence="8 9" id="KW-0961">Cell wall biogenesis/degradation</keyword>
<evidence type="ECO:0000256" key="5">
    <source>
        <dbReference type="ARBA" id="ARBA00023136"/>
    </source>
</evidence>
<dbReference type="NCBIfam" id="NF008112">
    <property type="entry name" value="PRK10859.1"/>
    <property type="match status" value="1"/>
</dbReference>
<evidence type="ECO:0000256" key="9">
    <source>
        <dbReference type="HAMAP-Rule" id="MF_02016"/>
    </source>
</evidence>
<keyword evidence="5 9" id="KW-0472">Membrane</keyword>
<dbReference type="Pfam" id="PF00497">
    <property type="entry name" value="SBP_bac_3"/>
    <property type="match status" value="1"/>
</dbReference>
<dbReference type="HAMAP" id="MF_02016">
    <property type="entry name" value="MltF"/>
    <property type="match status" value="1"/>
</dbReference>